<dbReference type="Proteomes" id="UP001560573">
    <property type="component" value="Unassembled WGS sequence"/>
</dbReference>
<evidence type="ECO:0000256" key="7">
    <source>
        <dbReference type="ARBA" id="ARBA00022842"/>
    </source>
</evidence>
<keyword evidence="6" id="KW-0378">Hydrolase</keyword>
<evidence type="ECO:0000256" key="4">
    <source>
        <dbReference type="ARBA" id="ARBA00022723"/>
    </source>
</evidence>
<keyword evidence="7" id="KW-0460">Magnesium</keyword>
<comment type="caution">
    <text evidence="11">The sequence shown here is derived from an EMBL/GenBank/DDBJ whole genome shotgun (WGS) entry which is preliminary data.</text>
</comment>
<sequence>MRFFSRVSGTIVCILLSIVYVLCSLPAYIPSSTWTRFSLFALLFPYAAGFMFAAIIYFLFRNRRLAIFLILVSFAGYKNISTTFAFHPFSSWSNNKQPGALRILTWNVQGFDNLSGKKLQSEPGWIQVPDHVKEWQPDVACLQEYKTVFGHKKLVDMKDRFDSAGYKYFYCSKDFISTTYSGVKIVHGVAIFSKHPLVDSGTVAIVNENGYTEKMAYADLMLNNRRMRIFTAHLASYQLYSEQTYIDNKTYQETIEHKRSIIGKIQQRELLHEQQVKTIRRSIDSSPYPVVYCGDLNNTPASYTYHYLRGKMQDAWLKKGLGLGKTYYNLAPSLRIDVCLADPAFSVQQSVVKRVYSSDHFPVLTDLSWK</sequence>
<dbReference type="Pfam" id="PF03372">
    <property type="entry name" value="Exo_endo_phos"/>
    <property type="match status" value="1"/>
</dbReference>
<keyword evidence="9" id="KW-1133">Transmembrane helix</keyword>
<protein>
    <submittedName>
        <fullName evidence="11">Endonuclease/exonuclease/phosphatase family protein</fullName>
    </submittedName>
</protein>
<evidence type="ECO:0000259" key="10">
    <source>
        <dbReference type="Pfam" id="PF03372"/>
    </source>
</evidence>
<dbReference type="SUPFAM" id="SSF56219">
    <property type="entry name" value="DNase I-like"/>
    <property type="match status" value="1"/>
</dbReference>
<dbReference type="Gene3D" id="3.60.10.10">
    <property type="entry name" value="Endonuclease/exonuclease/phosphatase"/>
    <property type="match status" value="1"/>
</dbReference>
<keyword evidence="11" id="KW-0255">Endonuclease</keyword>
<evidence type="ECO:0000256" key="3">
    <source>
        <dbReference type="ARBA" id="ARBA00022722"/>
    </source>
</evidence>
<dbReference type="GO" id="GO:0004519">
    <property type="term" value="F:endonuclease activity"/>
    <property type="evidence" value="ECO:0007669"/>
    <property type="project" value="UniProtKB-KW"/>
</dbReference>
<evidence type="ECO:0000256" key="5">
    <source>
        <dbReference type="ARBA" id="ARBA00022763"/>
    </source>
</evidence>
<keyword evidence="9" id="KW-0812">Transmembrane</keyword>
<keyword evidence="3" id="KW-0540">Nuclease</keyword>
<name>A0ABV3ZP17_9BACT</name>
<keyword evidence="12" id="KW-1185">Reference proteome</keyword>
<evidence type="ECO:0000256" key="6">
    <source>
        <dbReference type="ARBA" id="ARBA00022801"/>
    </source>
</evidence>
<dbReference type="InterPro" id="IPR051547">
    <property type="entry name" value="TDP2-like"/>
</dbReference>
<evidence type="ECO:0000256" key="2">
    <source>
        <dbReference type="ARBA" id="ARBA00001946"/>
    </source>
</evidence>
<comment type="cofactor">
    <cofactor evidence="2">
        <name>Mg(2+)</name>
        <dbReference type="ChEBI" id="CHEBI:18420"/>
    </cofactor>
</comment>
<dbReference type="CDD" id="cd09084">
    <property type="entry name" value="EEP-2"/>
    <property type="match status" value="1"/>
</dbReference>
<feature type="transmembrane region" description="Helical" evidence="9">
    <location>
        <begin position="67"/>
        <end position="86"/>
    </location>
</feature>
<proteinExistence type="predicted"/>
<keyword evidence="5" id="KW-0227">DNA damage</keyword>
<gene>
    <name evidence="11" type="ORF">QTN47_22530</name>
</gene>
<organism evidence="11 12">
    <name type="scientific">Danxiaibacter flavus</name>
    <dbReference type="NCBI Taxonomy" id="3049108"/>
    <lineage>
        <taxon>Bacteria</taxon>
        <taxon>Pseudomonadati</taxon>
        <taxon>Bacteroidota</taxon>
        <taxon>Chitinophagia</taxon>
        <taxon>Chitinophagales</taxon>
        <taxon>Chitinophagaceae</taxon>
        <taxon>Danxiaibacter</taxon>
    </lineage>
</organism>
<dbReference type="PANTHER" id="PTHR15822">
    <property type="entry name" value="TRAF AND TNF RECEPTOR-ASSOCIATED PROTEIN"/>
    <property type="match status" value="1"/>
</dbReference>
<keyword evidence="4" id="KW-0479">Metal-binding</keyword>
<feature type="transmembrane region" description="Helical" evidence="9">
    <location>
        <begin position="41"/>
        <end position="60"/>
    </location>
</feature>
<dbReference type="RefSeq" id="WP_369331718.1">
    <property type="nucleotide sequence ID" value="NZ_JAULBC010000008.1"/>
</dbReference>
<keyword evidence="8" id="KW-0234">DNA repair</keyword>
<feature type="transmembrane region" description="Helical" evidence="9">
    <location>
        <begin position="7"/>
        <end position="29"/>
    </location>
</feature>
<keyword evidence="9" id="KW-0472">Membrane</keyword>
<reference evidence="11 12" key="1">
    <citation type="submission" date="2023-07" db="EMBL/GenBank/DDBJ databases">
        <authorList>
            <person name="Lian W.-H."/>
        </authorList>
    </citation>
    <scope>NUCLEOTIDE SEQUENCE [LARGE SCALE GENOMIC DNA]</scope>
    <source>
        <strain evidence="11 12">SYSU DXS3180</strain>
    </source>
</reference>
<comment type="cofactor">
    <cofactor evidence="1">
        <name>Mn(2+)</name>
        <dbReference type="ChEBI" id="CHEBI:29035"/>
    </cofactor>
</comment>
<dbReference type="PANTHER" id="PTHR15822:SF4">
    <property type="entry name" value="TYROSYL-DNA PHOSPHODIESTERASE 2"/>
    <property type="match status" value="1"/>
</dbReference>
<dbReference type="EMBL" id="JAULBC010000008">
    <property type="protein sequence ID" value="MEX6690304.1"/>
    <property type="molecule type" value="Genomic_DNA"/>
</dbReference>
<dbReference type="InterPro" id="IPR005135">
    <property type="entry name" value="Endo/exonuclease/phosphatase"/>
</dbReference>
<evidence type="ECO:0000256" key="9">
    <source>
        <dbReference type="SAM" id="Phobius"/>
    </source>
</evidence>
<evidence type="ECO:0000313" key="11">
    <source>
        <dbReference type="EMBL" id="MEX6690304.1"/>
    </source>
</evidence>
<evidence type="ECO:0000256" key="1">
    <source>
        <dbReference type="ARBA" id="ARBA00001936"/>
    </source>
</evidence>
<dbReference type="InterPro" id="IPR036691">
    <property type="entry name" value="Endo/exonu/phosph_ase_sf"/>
</dbReference>
<evidence type="ECO:0000313" key="12">
    <source>
        <dbReference type="Proteomes" id="UP001560573"/>
    </source>
</evidence>
<feature type="domain" description="Endonuclease/exonuclease/phosphatase" evidence="10">
    <location>
        <begin position="104"/>
        <end position="360"/>
    </location>
</feature>
<evidence type="ECO:0000256" key="8">
    <source>
        <dbReference type="ARBA" id="ARBA00023204"/>
    </source>
</evidence>
<accession>A0ABV3ZP17</accession>